<proteinExistence type="predicted"/>
<reference evidence="1" key="1">
    <citation type="submission" date="2020-03" db="EMBL/GenBank/DDBJ databases">
        <authorList>
            <person name="Weist P."/>
        </authorList>
    </citation>
    <scope>NUCLEOTIDE SEQUENCE</scope>
</reference>
<accession>A0A9N7UZT7</accession>
<evidence type="ECO:0000313" key="1">
    <source>
        <dbReference type="EMBL" id="CAB1439864.1"/>
    </source>
</evidence>
<dbReference type="EMBL" id="CADEAL010002347">
    <property type="protein sequence ID" value="CAB1439864.1"/>
    <property type="molecule type" value="Genomic_DNA"/>
</dbReference>
<organism evidence="1 2">
    <name type="scientific">Pleuronectes platessa</name>
    <name type="common">European plaice</name>
    <dbReference type="NCBI Taxonomy" id="8262"/>
    <lineage>
        <taxon>Eukaryota</taxon>
        <taxon>Metazoa</taxon>
        <taxon>Chordata</taxon>
        <taxon>Craniata</taxon>
        <taxon>Vertebrata</taxon>
        <taxon>Euteleostomi</taxon>
        <taxon>Actinopterygii</taxon>
        <taxon>Neopterygii</taxon>
        <taxon>Teleostei</taxon>
        <taxon>Neoteleostei</taxon>
        <taxon>Acanthomorphata</taxon>
        <taxon>Carangaria</taxon>
        <taxon>Pleuronectiformes</taxon>
        <taxon>Pleuronectoidei</taxon>
        <taxon>Pleuronectidae</taxon>
        <taxon>Pleuronectes</taxon>
    </lineage>
</organism>
<evidence type="ECO:0000313" key="2">
    <source>
        <dbReference type="Proteomes" id="UP001153269"/>
    </source>
</evidence>
<name>A0A9N7UZT7_PLEPL</name>
<comment type="caution">
    <text evidence="1">The sequence shown here is derived from an EMBL/GenBank/DDBJ whole genome shotgun (WGS) entry which is preliminary data.</text>
</comment>
<sequence length="83" mass="9542">MDRKCRGIDWAGCPAPSRTGWRQPGGLWFPRLLSVESQGVKPGHHWQLSVTSWPHLKDRAQETGEKGLMVLCSCREQQHRRHV</sequence>
<dbReference type="Proteomes" id="UP001153269">
    <property type="component" value="Unassembled WGS sequence"/>
</dbReference>
<keyword evidence="2" id="KW-1185">Reference proteome</keyword>
<gene>
    <name evidence="1" type="ORF">PLEPLA_LOCUS27628</name>
</gene>
<dbReference type="AlphaFoldDB" id="A0A9N7UZT7"/>
<protein>
    <submittedName>
        <fullName evidence="1">Uncharacterized protein</fullName>
    </submittedName>
</protein>